<protein>
    <submittedName>
        <fullName evidence="2">Uncharacterized protein</fullName>
    </submittedName>
</protein>
<dbReference type="RefSeq" id="XP_002505286.1">
    <property type="nucleotide sequence ID" value="XM_002505240.1"/>
</dbReference>
<dbReference type="eggNOG" id="ENOG502S9RA">
    <property type="taxonomic scope" value="Eukaryota"/>
</dbReference>
<proteinExistence type="predicted"/>
<reference evidence="2 3" key="1">
    <citation type="journal article" date="2009" name="Science">
        <title>Green evolution and dynamic adaptations revealed by genomes of the marine picoeukaryotes Micromonas.</title>
        <authorList>
            <person name="Worden A.Z."/>
            <person name="Lee J.H."/>
            <person name="Mock T."/>
            <person name="Rouze P."/>
            <person name="Simmons M.P."/>
            <person name="Aerts A.L."/>
            <person name="Allen A.E."/>
            <person name="Cuvelier M.L."/>
            <person name="Derelle E."/>
            <person name="Everett M.V."/>
            <person name="Foulon E."/>
            <person name="Grimwood J."/>
            <person name="Gundlach H."/>
            <person name="Henrissat B."/>
            <person name="Napoli C."/>
            <person name="McDonald S.M."/>
            <person name="Parker M.S."/>
            <person name="Rombauts S."/>
            <person name="Salamov A."/>
            <person name="Von Dassow P."/>
            <person name="Badger J.H."/>
            <person name="Coutinho P.M."/>
            <person name="Demir E."/>
            <person name="Dubchak I."/>
            <person name="Gentemann C."/>
            <person name="Eikrem W."/>
            <person name="Gready J.E."/>
            <person name="John U."/>
            <person name="Lanier W."/>
            <person name="Lindquist E.A."/>
            <person name="Lucas S."/>
            <person name="Mayer K.F."/>
            <person name="Moreau H."/>
            <person name="Not F."/>
            <person name="Otillar R."/>
            <person name="Panaud O."/>
            <person name="Pangilinan J."/>
            <person name="Paulsen I."/>
            <person name="Piegu B."/>
            <person name="Poliakov A."/>
            <person name="Robbens S."/>
            <person name="Schmutz J."/>
            <person name="Toulza E."/>
            <person name="Wyss T."/>
            <person name="Zelensky A."/>
            <person name="Zhou K."/>
            <person name="Armbrust E.V."/>
            <person name="Bhattacharya D."/>
            <person name="Goodenough U.W."/>
            <person name="Van de Peer Y."/>
            <person name="Grigoriev I.V."/>
        </authorList>
    </citation>
    <scope>NUCLEOTIDE SEQUENCE [LARGE SCALE GENOMIC DNA]</scope>
    <source>
        <strain evidence="3">RCC299 / NOUM17</strain>
    </source>
</reference>
<accession>C1EEI9</accession>
<sequence length="162" mass="17818">MGKKKAAARGGVSKRTPSKGLSETGLEAVADDAYEQMEEAEAAAAIAGGGARTVNPELQKRLDLLAELSRRGDIRGFVRVFVPHDLTQDDTDYFAGELEGDETRWQQLAQEVQLIADGSKVLKIVGDQTTRAEFRYLMPNQALAIQREVVFYCENGDWRAEG</sequence>
<evidence type="ECO:0000313" key="3">
    <source>
        <dbReference type="Proteomes" id="UP000002009"/>
    </source>
</evidence>
<dbReference type="GeneID" id="8247708"/>
<name>C1EEI9_MICCC</name>
<dbReference type="KEGG" id="mis:MICPUN_62640"/>
<dbReference type="InParanoid" id="C1EEI9"/>
<dbReference type="AlphaFoldDB" id="C1EEI9"/>
<dbReference type="OrthoDB" id="202664at2759"/>
<evidence type="ECO:0000313" key="2">
    <source>
        <dbReference type="EMBL" id="ACO66544.1"/>
    </source>
</evidence>
<organism evidence="2 3">
    <name type="scientific">Micromonas commoda (strain RCC299 / NOUM17 / CCMP2709)</name>
    <name type="common">Picoplanktonic green alga</name>
    <dbReference type="NCBI Taxonomy" id="296587"/>
    <lineage>
        <taxon>Eukaryota</taxon>
        <taxon>Viridiplantae</taxon>
        <taxon>Chlorophyta</taxon>
        <taxon>Mamiellophyceae</taxon>
        <taxon>Mamiellales</taxon>
        <taxon>Mamiellaceae</taxon>
        <taxon>Micromonas</taxon>
    </lineage>
</organism>
<feature type="region of interest" description="Disordered" evidence="1">
    <location>
        <begin position="1"/>
        <end position="25"/>
    </location>
</feature>
<gene>
    <name evidence="2" type="ORF">MICPUN_62640</name>
</gene>
<dbReference type="Proteomes" id="UP000002009">
    <property type="component" value="Chromosome 11"/>
</dbReference>
<keyword evidence="3" id="KW-1185">Reference proteome</keyword>
<dbReference type="OMA" id="RYLMPNQ"/>
<evidence type="ECO:0000256" key="1">
    <source>
        <dbReference type="SAM" id="MobiDB-lite"/>
    </source>
</evidence>
<dbReference type="EMBL" id="CP001330">
    <property type="protein sequence ID" value="ACO66544.1"/>
    <property type="molecule type" value="Genomic_DNA"/>
</dbReference>